<sequence length="63" mass="7532">MTPKISRLPVKQYTLKIVFDDLQRKRSRSHSHHERLISSTIEAYIAVPFRTRIMKHFYKSSSN</sequence>
<evidence type="ECO:0000313" key="2">
    <source>
        <dbReference type="Proteomes" id="UP000325440"/>
    </source>
</evidence>
<organism evidence="1 2">
    <name type="scientific">Cinara cedri</name>
    <dbReference type="NCBI Taxonomy" id="506608"/>
    <lineage>
        <taxon>Eukaryota</taxon>
        <taxon>Metazoa</taxon>
        <taxon>Ecdysozoa</taxon>
        <taxon>Arthropoda</taxon>
        <taxon>Hexapoda</taxon>
        <taxon>Insecta</taxon>
        <taxon>Pterygota</taxon>
        <taxon>Neoptera</taxon>
        <taxon>Paraneoptera</taxon>
        <taxon>Hemiptera</taxon>
        <taxon>Sternorrhyncha</taxon>
        <taxon>Aphidomorpha</taxon>
        <taxon>Aphidoidea</taxon>
        <taxon>Aphididae</taxon>
        <taxon>Lachninae</taxon>
        <taxon>Cinara</taxon>
    </lineage>
</organism>
<reference evidence="1 2" key="1">
    <citation type="submission" date="2019-08" db="EMBL/GenBank/DDBJ databases">
        <authorList>
            <person name="Alioto T."/>
            <person name="Alioto T."/>
            <person name="Gomez Garrido J."/>
        </authorList>
    </citation>
    <scope>NUCLEOTIDE SEQUENCE [LARGE SCALE GENOMIC DNA]</scope>
</reference>
<protein>
    <submittedName>
        <fullName evidence="1">Uncharacterized protein</fullName>
    </submittedName>
</protein>
<accession>A0A5E4N3Q1</accession>
<dbReference type="EMBL" id="CABPRJ010001894">
    <property type="protein sequence ID" value="VVC39295.1"/>
    <property type="molecule type" value="Genomic_DNA"/>
</dbReference>
<proteinExistence type="predicted"/>
<keyword evidence="2" id="KW-1185">Reference proteome</keyword>
<gene>
    <name evidence="1" type="ORF">CINCED_3A020153</name>
</gene>
<dbReference type="AlphaFoldDB" id="A0A5E4N3Q1"/>
<evidence type="ECO:0000313" key="1">
    <source>
        <dbReference type="EMBL" id="VVC39295.1"/>
    </source>
</evidence>
<dbReference type="Proteomes" id="UP000325440">
    <property type="component" value="Unassembled WGS sequence"/>
</dbReference>
<name>A0A5E4N3Q1_9HEMI</name>